<dbReference type="AlphaFoldDB" id="A0A6L5YMK7"/>
<evidence type="ECO:0000313" key="2">
    <source>
        <dbReference type="Proteomes" id="UP000474024"/>
    </source>
</evidence>
<organism evidence="1 2">
    <name type="scientific">Roseburia porci</name>
    <dbReference type="NCBI Taxonomy" id="2605790"/>
    <lineage>
        <taxon>Bacteria</taxon>
        <taxon>Bacillati</taxon>
        <taxon>Bacillota</taxon>
        <taxon>Clostridia</taxon>
        <taxon>Lachnospirales</taxon>
        <taxon>Lachnospiraceae</taxon>
        <taxon>Roseburia</taxon>
    </lineage>
</organism>
<comment type="caution">
    <text evidence="1">The sequence shown here is derived from an EMBL/GenBank/DDBJ whole genome shotgun (WGS) entry which is preliminary data.</text>
</comment>
<keyword evidence="2" id="KW-1185">Reference proteome</keyword>
<dbReference type="Proteomes" id="UP000474024">
    <property type="component" value="Unassembled WGS sequence"/>
</dbReference>
<dbReference type="RefSeq" id="WP_154428012.1">
    <property type="nucleotide sequence ID" value="NZ_VUNI01000001.1"/>
</dbReference>
<proteinExistence type="predicted"/>
<gene>
    <name evidence="1" type="ORF">FYJ75_01215</name>
</gene>
<protein>
    <submittedName>
        <fullName evidence="1">Uncharacterized protein</fullName>
    </submittedName>
</protein>
<sequence>MNKYLKPMIIENADMPEGVYMASGTGTDSENAKNYTVIQKYAGDAYNLYEQFQIVFSDLPQSGVENEFRVDLKVSGSATSAFAFNGGSCTLNGDTLTINFKAWTNYMDFQINCITHDISIS</sequence>
<dbReference type="EMBL" id="VUNI01000001">
    <property type="protein sequence ID" value="MST73655.1"/>
    <property type="molecule type" value="Genomic_DNA"/>
</dbReference>
<evidence type="ECO:0000313" key="1">
    <source>
        <dbReference type="EMBL" id="MST73655.1"/>
    </source>
</evidence>
<accession>A0A6L5YMK7</accession>
<reference evidence="1 2" key="1">
    <citation type="submission" date="2019-08" db="EMBL/GenBank/DDBJ databases">
        <title>In-depth cultivation of the pig gut microbiome towards novel bacterial diversity and tailored functional studies.</title>
        <authorList>
            <person name="Wylensek D."/>
            <person name="Hitch T.C.A."/>
            <person name="Clavel T."/>
        </authorList>
    </citation>
    <scope>NUCLEOTIDE SEQUENCE [LARGE SCALE GENOMIC DNA]</scope>
    <source>
        <strain evidence="1 2">MUC/MUC-530-WT-4D</strain>
    </source>
</reference>
<name>A0A6L5YMK7_9FIRM</name>